<dbReference type="GeneID" id="18929714"/>
<accession>F4REG5</accession>
<evidence type="ECO:0000313" key="3">
    <source>
        <dbReference type="Proteomes" id="UP000001072"/>
    </source>
</evidence>
<dbReference type="KEGG" id="mlr:MELLADRAFT_61328"/>
<dbReference type="RefSeq" id="XP_007407447.1">
    <property type="nucleotide sequence ID" value="XM_007407385.1"/>
</dbReference>
<dbReference type="InParanoid" id="F4REG5"/>
<dbReference type="VEuPathDB" id="FungiDB:MELLADRAFT_61328"/>
<dbReference type="EMBL" id="GL883098">
    <property type="protein sequence ID" value="EGG09087.1"/>
    <property type="molecule type" value="Genomic_DNA"/>
</dbReference>
<name>F4REG5_MELLP</name>
<feature type="region of interest" description="Disordered" evidence="1">
    <location>
        <begin position="214"/>
        <end position="233"/>
    </location>
</feature>
<proteinExistence type="predicted"/>
<feature type="region of interest" description="Disordered" evidence="1">
    <location>
        <begin position="254"/>
        <end position="284"/>
    </location>
</feature>
<dbReference type="HOGENOM" id="CLU_059961_0_0_1"/>
<evidence type="ECO:0000256" key="1">
    <source>
        <dbReference type="SAM" id="MobiDB-lite"/>
    </source>
</evidence>
<dbReference type="AlphaFoldDB" id="F4REG5"/>
<dbReference type="Proteomes" id="UP000001072">
    <property type="component" value="Unassembled WGS sequence"/>
</dbReference>
<gene>
    <name evidence="2" type="ORF">MELLADRAFT_61328</name>
</gene>
<evidence type="ECO:0000313" key="2">
    <source>
        <dbReference type="EMBL" id="EGG09087.1"/>
    </source>
</evidence>
<protein>
    <submittedName>
        <fullName evidence="2">Uncharacterized protein</fullName>
    </submittedName>
</protein>
<organism evidence="3">
    <name type="scientific">Melampsora larici-populina (strain 98AG31 / pathotype 3-4-7)</name>
    <name type="common">Poplar leaf rust fungus</name>
    <dbReference type="NCBI Taxonomy" id="747676"/>
    <lineage>
        <taxon>Eukaryota</taxon>
        <taxon>Fungi</taxon>
        <taxon>Dikarya</taxon>
        <taxon>Basidiomycota</taxon>
        <taxon>Pucciniomycotina</taxon>
        <taxon>Pucciniomycetes</taxon>
        <taxon>Pucciniales</taxon>
        <taxon>Melampsoraceae</taxon>
        <taxon>Melampsora</taxon>
    </lineage>
</organism>
<sequence>MSNASRHSHPAYASNNFEVTGEHGNTLTAQSGFRTVESGINCSGIGTDEAAEHAILLTAFSGLGVGLSVGEMYGLKCKIIAPNLPRPPYFIHEMSHHVHVGNAETFPGNLIDNTAISSTGIITEKRIEMEVAHGGKPTIVSIIRHTDWNPMTSTNIEFNIEYWCRPVRNLLKTQNLFQRGREVTINGFITGYDRTRHMIQVDIMAISVCSGPENINNSNPGPGTAESRTTRGGRVRLPRLAEILALTQQSVIPPMGATARAATQPPPDGRFAASSPAKRAKNST</sequence>
<keyword evidence="3" id="KW-1185">Reference proteome</keyword>
<dbReference type="OrthoDB" id="2506484at2759"/>
<reference evidence="3" key="1">
    <citation type="journal article" date="2011" name="Proc. Natl. Acad. Sci. U.S.A.">
        <title>Obligate biotrophy features unraveled by the genomic analysis of rust fungi.</title>
        <authorList>
            <person name="Duplessis S."/>
            <person name="Cuomo C.A."/>
            <person name="Lin Y.-C."/>
            <person name="Aerts A."/>
            <person name="Tisserant E."/>
            <person name="Veneault-Fourrey C."/>
            <person name="Joly D.L."/>
            <person name="Hacquard S."/>
            <person name="Amselem J."/>
            <person name="Cantarel B.L."/>
            <person name="Chiu R."/>
            <person name="Coutinho P.M."/>
            <person name="Feau N."/>
            <person name="Field M."/>
            <person name="Frey P."/>
            <person name="Gelhaye E."/>
            <person name="Goldberg J."/>
            <person name="Grabherr M.G."/>
            <person name="Kodira C.D."/>
            <person name="Kohler A."/>
            <person name="Kuees U."/>
            <person name="Lindquist E.A."/>
            <person name="Lucas S.M."/>
            <person name="Mago R."/>
            <person name="Mauceli E."/>
            <person name="Morin E."/>
            <person name="Murat C."/>
            <person name="Pangilinan J.L."/>
            <person name="Park R."/>
            <person name="Pearson M."/>
            <person name="Quesneville H."/>
            <person name="Rouhier N."/>
            <person name="Sakthikumar S."/>
            <person name="Salamov A.A."/>
            <person name="Schmutz J."/>
            <person name="Selles B."/>
            <person name="Shapiro H."/>
            <person name="Tanguay P."/>
            <person name="Tuskan G.A."/>
            <person name="Henrissat B."/>
            <person name="Van de Peer Y."/>
            <person name="Rouze P."/>
            <person name="Ellis J.G."/>
            <person name="Dodds P.N."/>
            <person name="Schein J.E."/>
            <person name="Zhong S."/>
            <person name="Hamelin R.C."/>
            <person name="Grigoriev I.V."/>
            <person name="Szabo L.J."/>
            <person name="Martin F."/>
        </authorList>
    </citation>
    <scope>NUCLEOTIDE SEQUENCE [LARGE SCALE GENOMIC DNA]</scope>
    <source>
        <strain evidence="3">98AG31 / pathotype 3-4-7</strain>
    </source>
</reference>